<gene>
    <name evidence="1" type="ORF">LCOR_02994.1</name>
</gene>
<sequence>MTSCHLSCLHCESSGRSNKKIHVIAVLRSRVAVPHLKCLKAIKESKAPHDAPLVFPLYRPPPRRFYFHIRLETSHRIIYSTHPLKSDTMTTTTHTPTSMHRTNSSSCLPCTLLLHQDTSITHSCRGRGEENKPWFEESNEGWYYPLQQQQQQQPWIWLDDQQDDEQVQSRGCHGSRITLKSLVVTANINVHPMSRHGQFEFGEAARRVMCTPNAGGRCLVSEVLSVELIDRLFGVRHLLTEMEIEYATLGPITDYACRIGNAPQKTLGVSVTRAMAYERRFTTQDAWRLVTKKTRGVVYSSASVVGCTFERQILHIWVSSGANAAIPSSFCFWHQISKPCTSDSKPLTKEWNAAPLERNYHGGTDQQQLFQRHRSAHEQAMLHLVLVKGGREVREYKDKPSLDPFSRYDLSCQGDDANVTSSLRDTRLLDMTMNTIQQSVSW</sequence>
<name>A0A068RQX1_9FUNG</name>
<dbReference type="VEuPathDB" id="FungiDB:LCOR_02994.1"/>
<comment type="caution">
    <text evidence="1">The sequence shown here is derived from an EMBL/GenBank/DDBJ whole genome shotgun (WGS) entry which is preliminary data.</text>
</comment>
<proteinExistence type="predicted"/>
<dbReference type="AlphaFoldDB" id="A0A068RQX1"/>
<accession>A0A068RQX1</accession>
<dbReference type="OrthoDB" id="10260545at2759"/>
<evidence type="ECO:0000313" key="2">
    <source>
        <dbReference type="Proteomes" id="UP000027586"/>
    </source>
</evidence>
<protein>
    <submittedName>
        <fullName evidence="1">Uncharacterized protein</fullName>
    </submittedName>
</protein>
<dbReference type="Proteomes" id="UP000027586">
    <property type="component" value="Unassembled WGS sequence"/>
</dbReference>
<dbReference type="EMBL" id="CBTN010000009">
    <property type="protein sequence ID" value="CDH51381.1"/>
    <property type="molecule type" value="Genomic_DNA"/>
</dbReference>
<organism evidence="1 2">
    <name type="scientific">Lichtheimia corymbifera JMRC:FSU:9682</name>
    <dbReference type="NCBI Taxonomy" id="1263082"/>
    <lineage>
        <taxon>Eukaryota</taxon>
        <taxon>Fungi</taxon>
        <taxon>Fungi incertae sedis</taxon>
        <taxon>Mucoromycota</taxon>
        <taxon>Mucoromycotina</taxon>
        <taxon>Mucoromycetes</taxon>
        <taxon>Mucorales</taxon>
        <taxon>Lichtheimiaceae</taxon>
        <taxon>Lichtheimia</taxon>
    </lineage>
</organism>
<evidence type="ECO:0000313" key="1">
    <source>
        <dbReference type="EMBL" id="CDH51381.1"/>
    </source>
</evidence>
<reference evidence="1" key="1">
    <citation type="submission" date="2013-08" db="EMBL/GenBank/DDBJ databases">
        <title>Gene expansion shapes genome architecture in the human pathogen Lichtheimia corymbifera: an evolutionary genomics analysis in the ancient terrestrial Mucorales (Mucoromycotina).</title>
        <authorList>
            <person name="Schwartze V.U."/>
            <person name="Winter S."/>
            <person name="Shelest E."/>
            <person name="Marcet-Houben M."/>
            <person name="Horn F."/>
            <person name="Wehner S."/>
            <person name="Hoffmann K."/>
            <person name="Riege K."/>
            <person name="Sammeth M."/>
            <person name="Nowrousian M."/>
            <person name="Valiante V."/>
            <person name="Linde J."/>
            <person name="Jacobsen I.D."/>
            <person name="Marz M."/>
            <person name="Brakhage A.A."/>
            <person name="Gabaldon T."/>
            <person name="Bocker S."/>
            <person name="Voigt K."/>
        </authorList>
    </citation>
    <scope>NUCLEOTIDE SEQUENCE [LARGE SCALE GENOMIC DNA]</scope>
    <source>
        <strain evidence="1">FSU 9682</strain>
    </source>
</reference>
<keyword evidence="2" id="KW-1185">Reference proteome</keyword>